<proteinExistence type="inferred from homology"/>
<dbReference type="PANTHER" id="PTHR34984">
    <property type="entry name" value="CARBON STORAGE REGULATOR"/>
    <property type="match status" value="1"/>
</dbReference>
<evidence type="ECO:0000256" key="4">
    <source>
        <dbReference type="ARBA" id="ARBA00023159"/>
    </source>
</evidence>
<dbReference type="FunFam" id="2.60.40.4380:FF:000001">
    <property type="entry name" value="Translational regulator CsrA"/>
    <property type="match status" value="1"/>
</dbReference>
<keyword evidence="7" id="KW-1185">Reference proteome</keyword>
<evidence type="ECO:0000313" key="6">
    <source>
        <dbReference type="EMBL" id="TVO65231.1"/>
    </source>
</evidence>
<dbReference type="GO" id="GO:0045947">
    <property type="term" value="P:negative regulation of translational initiation"/>
    <property type="evidence" value="ECO:0007669"/>
    <property type="project" value="UniProtKB-UniRule"/>
</dbReference>
<dbReference type="EMBL" id="VMKP01000002">
    <property type="protein sequence ID" value="TVO65231.1"/>
    <property type="molecule type" value="Genomic_DNA"/>
</dbReference>
<keyword evidence="4 5" id="KW-0010">Activator</keyword>
<comment type="function">
    <text evidence="5">A key translational regulator that binds mRNA to regulate translation initiation and/or mRNA stability. Mediates global changes in gene expression, shifting from rapid growth to stress survival by linking envelope stress, the stringent response and the catabolite repression systems. Usually binds in the 5'-UTR; binding at or near the Shine-Dalgarno sequence prevents ribosome-binding, repressing translation, binding elsewhere in the 5'-UTR can activate translation and/or stabilize the mRNA. Its function is antagonized by small RNA(s).</text>
</comment>
<reference evidence="6 7" key="1">
    <citation type="submission" date="2019-07" db="EMBL/GenBank/DDBJ databases">
        <title>Reclasification of Spiribacter aquaticus.</title>
        <authorList>
            <person name="Leon M.J."/>
            <person name="Sanchez-Porro C."/>
            <person name="Ventosa A."/>
        </authorList>
    </citation>
    <scope>NUCLEOTIDE SEQUENCE [LARGE SCALE GENOMIC DNA]</scope>
    <source>
        <strain evidence="6 7">SP30</strain>
    </source>
</reference>
<dbReference type="NCBIfam" id="TIGR00202">
    <property type="entry name" value="csrA"/>
    <property type="match status" value="1"/>
</dbReference>
<dbReference type="Pfam" id="PF02599">
    <property type="entry name" value="CsrA"/>
    <property type="match status" value="1"/>
</dbReference>
<accession>A0A557RJ87</accession>
<dbReference type="NCBIfam" id="NF002469">
    <property type="entry name" value="PRK01712.1"/>
    <property type="match status" value="1"/>
</dbReference>
<gene>
    <name evidence="5 6" type="primary">csrA</name>
    <name evidence="6" type="ORF">FPL11_03860</name>
</gene>
<evidence type="ECO:0000256" key="1">
    <source>
        <dbReference type="ARBA" id="ARBA00022490"/>
    </source>
</evidence>
<dbReference type="GO" id="GO:0006109">
    <property type="term" value="P:regulation of carbohydrate metabolic process"/>
    <property type="evidence" value="ECO:0007669"/>
    <property type="project" value="UniProtKB-UniRule"/>
</dbReference>
<dbReference type="InterPro" id="IPR003751">
    <property type="entry name" value="CsrA"/>
</dbReference>
<keyword evidence="5" id="KW-0678">Repressor</keyword>
<evidence type="ECO:0000313" key="7">
    <source>
        <dbReference type="Proteomes" id="UP000316688"/>
    </source>
</evidence>
<dbReference type="RefSeq" id="WP_144347479.1">
    <property type="nucleotide sequence ID" value="NZ_VMKP01000002.1"/>
</dbReference>
<evidence type="ECO:0000256" key="3">
    <source>
        <dbReference type="ARBA" id="ARBA00022884"/>
    </source>
</evidence>
<comment type="subcellular location">
    <subcellularLocation>
        <location evidence="5">Cytoplasm</location>
    </subcellularLocation>
</comment>
<evidence type="ECO:0000256" key="5">
    <source>
        <dbReference type="HAMAP-Rule" id="MF_00167"/>
    </source>
</evidence>
<dbReference type="GO" id="GO:0048027">
    <property type="term" value="F:mRNA 5'-UTR binding"/>
    <property type="evidence" value="ECO:0007669"/>
    <property type="project" value="UniProtKB-UniRule"/>
</dbReference>
<dbReference type="InterPro" id="IPR036107">
    <property type="entry name" value="CsrA_sf"/>
</dbReference>
<dbReference type="GO" id="GO:0006402">
    <property type="term" value="P:mRNA catabolic process"/>
    <property type="evidence" value="ECO:0007669"/>
    <property type="project" value="InterPro"/>
</dbReference>
<comment type="similarity">
    <text evidence="5">Belongs to the CsrA/RsmA family.</text>
</comment>
<comment type="caution">
    <text evidence="6">The sequence shown here is derived from an EMBL/GenBank/DDBJ whole genome shotgun (WGS) entry which is preliminary data.</text>
</comment>
<organism evidence="6 7">
    <name type="scientific">Spiribacter aquaticus</name>
    <dbReference type="NCBI Taxonomy" id="1935996"/>
    <lineage>
        <taxon>Bacteria</taxon>
        <taxon>Pseudomonadati</taxon>
        <taxon>Pseudomonadota</taxon>
        <taxon>Gammaproteobacteria</taxon>
        <taxon>Chromatiales</taxon>
        <taxon>Ectothiorhodospiraceae</taxon>
        <taxon>Spiribacter</taxon>
    </lineage>
</organism>
<evidence type="ECO:0000256" key="2">
    <source>
        <dbReference type="ARBA" id="ARBA00022845"/>
    </source>
</evidence>
<dbReference type="GO" id="GO:0045948">
    <property type="term" value="P:positive regulation of translational initiation"/>
    <property type="evidence" value="ECO:0007669"/>
    <property type="project" value="UniProtKB-UniRule"/>
</dbReference>
<comment type="subunit">
    <text evidence="5">Homodimer; the beta-strands of each monomer intercalate to form a hydrophobic core, while the alpha-helices form wings that extend away from the core.</text>
</comment>
<name>A0A557RJ87_9GAMM</name>
<sequence length="68" mass="7449">MLILTRRVGETLMIGDDVAVTVLGVKGNQVRIGVKAPKDVTVHREEIYERIREEDEGNAAGDAGSEDR</sequence>
<keyword evidence="1 5" id="KW-0963">Cytoplasm</keyword>
<dbReference type="PANTHER" id="PTHR34984:SF1">
    <property type="entry name" value="CARBON STORAGE REGULATOR"/>
    <property type="match status" value="1"/>
</dbReference>
<dbReference type="GO" id="GO:0005829">
    <property type="term" value="C:cytosol"/>
    <property type="evidence" value="ECO:0007669"/>
    <property type="project" value="TreeGrafter"/>
</dbReference>
<keyword evidence="3 5" id="KW-0694">RNA-binding</keyword>
<dbReference type="AlphaFoldDB" id="A0A557RJ87"/>
<dbReference type="SUPFAM" id="SSF117130">
    <property type="entry name" value="CsrA-like"/>
    <property type="match status" value="1"/>
</dbReference>
<protein>
    <recommendedName>
        <fullName evidence="5">Translational regulator CsrA</fullName>
    </recommendedName>
    <alternativeName>
        <fullName evidence="5">Carbon storage regulator</fullName>
    </alternativeName>
</protein>
<dbReference type="HAMAP" id="MF_00167">
    <property type="entry name" value="CsrA"/>
    <property type="match status" value="1"/>
</dbReference>
<keyword evidence="2 5" id="KW-0810">Translation regulation</keyword>
<dbReference type="Gene3D" id="2.60.40.4380">
    <property type="entry name" value="Translational regulator CsrA"/>
    <property type="match status" value="1"/>
</dbReference>
<dbReference type="Proteomes" id="UP000316688">
    <property type="component" value="Unassembled WGS sequence"/>
</dbReference>